<protein>
    <submittedName>
        <fullName evidence="7">Aspartate aminotransferase</fullName>
    </submittedName>
</protein>
<reference evidence="7" key="1">
    <citation type="submission" date="2013-08" db="EMBL/GenBank/DDBJ databases">
        <authorList>
            <person name="Mendez C."/>
            <person name="Richter M."/>
            <person name="Ferrer M."/>
            <person name="Sanchez J."/>
        </authorList>
    </citation>
    <scope>NUCLEOTIDE SEQUENCE</scope>
</reference>
<dbReference type="FunFam" id="3.40.640.10:FF:000033">
    <property type="entry name" value="Aspartate aminotransferase"/>
    <property type="match status" value="1"/>
</dbReference>
<dbReference type="InterPro" id="IPR015422">
    <property type="entry name" value="PyrdxlP-dep_Trfase_small"/>
</dbReference>
<dbReference type="SUPFAM" id="SSF53383">
    <property type="entry name" value="PLP-dependent transferases"/>
    <property type="match status" value="1"/>
</dbReference>
<gene>
    <name evidence="7" type="ORF">B1B_05844</name>
</gene>
<evidence type="ECO:0000256" key="4">
    <source>
        <dbReference type="ARBA" id="ARBA00022679"/>
    </source>
</evidence>
<dbReference type="Gene3D" id="3.90.1150.10">
    <property type="entry name" value="Aspartate Aminotransferase, domain 1"/>
    <property type="match status" value="1"/>
</dbReference>
<evidence type="ECO:0000256" key="5">
    <source>
        <dbReference type="ARBA" id="ARBA00022898"/>
    </source>
</evidence>
<dbReference type="InterPro" id="IPR050596">
    <property type="entry name" value="AspAT/PAT-like"/>
</dbReference>
<dbReference type="InterPro" id="IPR015424">
    <property type="entry name" value="PyrdxlP-dep_Trfase"/>
</dbReference>
<feature type="non-terminal residue" evidence="7">
    <location>
        <position position="342"/>
    </location>
</feature>
<dbReference type="EMBL" id="AUZY01003706">
    <property type="protein sequence ID" value="EQD67698.1"/>
    <property type="molecule type" value="Genomic_DNA"/>
</dbReference>
<keyword evidence="3 7" id="KW-0032">Aminotransferase</keyword>
<evidence type="ECO:0000256" key="1">
    <source>
        <dbReference type="ARBA" id="ARBA00001933"/>
    </source>
</evidence>
<evidence type="ECO:0000313" key="7">
    <source>
        <dbReference type="EMBL" id="EQD67698.1"/>
    </source>
</evidence>
<dbReference type="Pfam" id="PF00155">
    <property type="entry name" value="Aminotran_1_2"/>
    <property type="match status" value="1"/>
</dbReference>
<comment type="cofactor">
    <cofactor evidence="1">
        <name>pyridoxal 5'-phosphate</name>
        <dbReference type="ChEBI" id="CHEBI:597326"/>
    </cofactor>
</comment>
<dbReference type="PANTHER" id="PTHR46383:SF1">
    <property type="entry name" value="ASPARTATE AMINOTRANSFERASE"/>
    <property type="match status" value="1"/>
</dbReference>
<name>T1BGF4_9ZZZZ</name>
<dbReference type="InterPro" id="IPR004838">
    <property type="entry name" value="NHTrfase_class1_PyrdxlP-BS"/>
</dbReference>
<dbReference type="CDD" id="cd00609">
    <property type="entry name" value="AAT_like"/>
    <property type="match status" value="1"/>
</dbReference>
<keyword evidence="5" id="KW-0663">Pyridoxal phosphate</keyword>
<feature type="domain" description="Aminotransferase class I/classII large" evidence="6">
    <location>
        <begin position="31"/>
        <end position="342"/>
    </location>
</feature>
<dbReference type="PROSITE" id="PS00105">
    <property type="entry name" value="AA_TRANSFER_CLASS_1"/>
    <property type="match status" value="1"/>
</dbReference>
<reference evidence="7" key="2">
    <citation type="journal article" date="2014" name="ISME J.">
        <title>Microbial stratification in low pH oxic and suboxic macroscopic growths along an acid mine drainage.</title>
        <authorList>
            <person name="Mendez-Garcia C."/>
            <person name="Mesa V."/>
            <person name="Sprenger R.R."/>
            <person name="Richter M."/>
            <person name="Diez M.S."/>
            <person name="Solano J."/>
            <person name="Bargiela R."/>
            <person name="Golyshina O.V."/>
            <person name="Manteca A."/>
            <person name="Ramos J.L."/>
            <person name="Gallego J.R."/>
            <person name="Llorente I."/>
            <person name="Martins Dos Santos V.A."/>
            <person name="Jensen O.N."/>
            <person name="Pelaez A.I."/>
            <person name="Sanchez J."/>
            <person name="Ferrer M."/>
        </authorList>
    </citation>
    <scope>NUCLEOTIDE SEQUENCE</scope>
</reference>
<dbReference type="Gene3D" id="3.40.640.10">
    <property type="entry name" value="Type I PLP-dependent aspartate aminotransferase-like (Major domain)"/>
    <property type="match status" value="1"/>
</dbReference>
<evidence type="ECO:0000256" key="2">
    <source>
        <dbReference type="ARBA" id="ARBA00007441"/>
    </source>
</evidence>
<sequence length="342" mass="38180">MISSRLSRIEESATLKLTKVAEDLKAKGLKVYNFGIGEPDFTTPETIIDSAFEWARRGKTHYTPSNGIHELREAVANKLRRKNLIHTDPENVLISPTKYAIYLSLYVTLEEGDGVILPDPYYSSYKDIIKLAGGKVLDAPLSADYSLNFDLMQKLVSPRTKAIIFNNPSNPTGKVYTQKEVKELADFAIKNKLLIISDEIYEDLIYEGSMFSPGSIEEAVGNVITISGFSKSYAMTGWRIGYLNASPEITKAAAKVLGQTITCVSSISQYAALQALKDEKDPVAFRETFRKRRDLVLKLFSEIDGYSTVKPEGAFYAFPKYAQNLNSTEYSAGLLRKYQVIV</sequence>
<dbReference type="GO" id="GO:0006520">
    <property type="term" value="P:amino acid metabolic process"/>
    <property type="evidence" value="ECO:0007669"/>
    <property type="project" value="InterPro"/>
</dbReference>
<evidence type="ECO:0000259" key="6">
    <source>
        <dbReference type="Pfam" id="PF00155"/>
    </source>
</evidence>
<dbReference type="GO" id="GO:0030170">
    <property type="term" value="F:pyridoxal phosphate binding"/>
    <property type="evidence" value="ECO:0007669"/>
    <property type="project" value="InterPro"/>
</dbReference>
<comment type="similarity">
    <text evidence="2">Belongs to the class-I pyridoxal-phosphate-dependent aminotransferase family.</text>
</comment>
<organism evidence="7">
    <name type="scientific">mine drainage metagenome</name>
    <dbReference type="NCBI Taxonomy" id="410659"/>
    <lineage>
        <taxon>unclassified sequences</taxon>
        <taxon>metagenomes</taxon>
        <taxon>ecological metagenomes</taxon>
    </lineage>
</organism>
<dbReference type="AlphaFoldDB" id="T1BGF4"/>
<dbReference type="PANTHER" id="PTHR46383">
    <property type="entry name" value="ASPARTATE AMINOTRANSFERASE"/>
    <property type="match status" value="1"/>
</dbReference>
<dbReference type="GO" id="GO:0008483">
    <property type="term" value="F:transaminase activity"/>
    <property type="evidence" value="ECO:0007669"/>
    <property type="project" value="UniProtKB-KW"/>
</dbReference>
<evidence type="ECO:0000256" key="3">
    <source>
        <dbReference type="ARBA" id="ARBA00022576"/>
    </source>
</evidence>
<comment type="caution">
    <text evidence="7">The sequence shown here is derived from an EMBL/GenBank/DDBJ whole genome shotgun (WGS) entry which is preliminary data.</text>
</comment>
<keyword evidence="4 7" id="KW-0808">Transferase</keyword>
<dbReference type="InterPro" id="IPR015421">
    <property type="entry name" value="PyrdxlP-dep_Trfase_major"/>
</dbReference>
<proteinExistence type="inferred from homology"/>
<dbReference type="InterPro" id="IPR004839">
    <property type="entry name" value="Aminotransferase_I/II_large"/>
</dbReference>
<accession>T1BGF4</accession>